<evidence type="ECO:0000313" key="3">
    <source>
        <dbReference type="EMBL" id="VDM27173.1"/>
    </source>
</evidence>
<evidence type="ECO:0000313" key="5">
    <source>
        <dbReference type="WBParaSite" id="TTAC_0000554901-mRNA-1"/>
    </source>
</evidence>
<accession>A0A0R3WXQ9</accession>
<sequence length="161" mass="17469">MEAESSDSGGNSNRTRSRSGSIKGAQESNTKTDEGYKATVIVEGEEANGKQQENLETSATGRVKLAIFWMYIRSMSLGLFLGGVLFLFLTQIAWLGSNIWLADWSNDASKFVNATNISPNQTSLEPVKSVGLRLGVYASIGTCQGKLSLKPFPIVLNCLFH</sequence>
<proteinExistence type="predicted"/>
<dbReference type="OrthoDB" id="6500128at2759"/>
<keyword evidence="2" id="KW-0472">Membrane</keyword>
<gene>
    <name evidence="3" type="ORF">TTAC_LOCUS5533</name>
</gene>
<dbReference type="AlphaFoldDB" id="A0A0R3WXQ9"/>
<evidence type="ECO:0000256" key="1">
    <source>
        <dbReference type="SAM" id="MobiDB-lite"/>
    </source>
</evidence>
<dbReference type="STRING" id="6205.A0A0R3WXQ9"/>
<dbReference type="WBParaSite" id="TTAC_0000554901-mRNA-1">
    <property type="protein sequence ID" value="TTAC_0000554901-mRNA-1"/>
    <property type="gene ID" value="TTAC_0000554901"/>
</dbReference>
<feature type="transmembrane region" description="Helical" evidence="2">
    <location>
        <begin position="77"/>
        <end position="96"/>
    </location>
</feature>
<dbReference type="EMBL" id="UYWX01007870">
    <property type="protein sequence ID" value="VDM27173.1"/>
    <property type="molecule type" value="Genomic_DNA"/>
</dbReference>
<organism evidence="5">
    <name type="scientific">Hydatigena taeniaeformis</name>
    <name type="common">Feline tapeworm</name>
    <name type="synonym">Taenia taeniaeformis</name>
    <dbReference type="NCBI Taxonomy" id="6205"/>
    <lineage>
        <taxon>Eukaryota</taxon>
        <taxon>Metazoa</taxon>
        <taxon>Spiralia</taxon>
        <taxon>Lophotrochozoa</taxon>
        <taxon>Platyhelminthes</taxon>
        <taxon>Cestoda</taxon>
        <taxon>Eucestoda</taxon>
        <taxon>Cyclophyllidea</taxon>
        <taxon>Taeniidae</taxon>
        <taxon>Hydatigera</taxon>
    </lineage>
</organism>
<reference evidence="5" key="1">
    <citation type="submission" date="2017-02" db="UniProtKB">
        <authorList>
            <consortium name="WormBaseParasite"/>
        </authorList>
    </citation>
    <scope>IDENTIFICATION</scope>
</reference>
<name>A0A0R3WXQ9_HYDTA</name>
<evidence type="ECO:0000313" key="4">
    <source>
        <dbReference type="Proteomes" id="UP000274429"/>
    </source>
</evidence>
<reference evidence="3 4" key="2">
    <citation type="submission" date="2018-11" db="EMBL/GenBank/DDBJ databases">
        <authorList>
            <consortium name="Pathogen Informatics"/>
        </authorList>
    </citation>
    <scope>NUCLEOTIDE SEQUENCE [LARGE SCALE GENOMIC DNA]</scope>
</reference>
<keyword evidence="4" id="KW-1185">Reference proteome</keyword>
<feature type="compositionally biased region" description="Low complexity" evidence="1">
    <location>
        <begin position="1"/>
        <end position="21"/>
    </location>
</feature>
<keyword evidence="2" id="KW-1133">Transmembrane helix</keyword>
<dbReference type="Proteomes" id="UP000274429">
    <property type="component" value="Unassembled WGS sequence"/>
</dbReference>
<keyword evidence="2" id="KW-0812">Transmembrane</keyword>
<evidence type="ECO:0000256" key="2">
    <source>
        <dbReference type="SAM" id="Phobius"/>
    </source>
</evidence>
<feature type="region of interest" description="Disordered" evidence="1">
    <location>
        <begin position="1"/>
        <end position="36"/>
    </location>
</feature>
<protein>
    <submittedName>
        <fullName evidence="5">SLC3A2_N domain-containing protein</fullName>
    </submittedName>
</protein>